<gene>
    <name evidence="2" type="ORF">OBBRIDRAFT_703822</name>
</gene>
<evidence type="ECO:0000313" key="2">
    <source>
        <dbReference type="EMBL" id="OCH92649.1"/>
    </source>
</evidence>
<protein>
    <recommendedName>
        <fullName evidence="1">Helicase C-terminal domain-containing protein</fullName>
    </recommendedName>
</protein>
<feature type="non-terminal residue" evidence="2">
    <location>
        <position position="1"/>
    </location>
</feature>
<dbReference type="SUPFAM" id="SSF52540">
    <property type="entry name" value="P-loop containing nucleoside triphosphate hydrolases"/>
    <property type="match status" value="1"/>
</dbReference>
<proteinExistence type="predicted"/>
<evidence type="ECO:0000313" key="3">
    <source>
        <dbReference type="Proteomes" id="UP000250043"/>
    </source>
</evidence>
<dbReference type="OrthoDB" id="10261556at2759"/>
<organism evidence="2 3">
    <name type="scientific">Obba rivulosa</name>
    <dbReference type="NCBI Taxonomy" id="1052685"/>
    <lineage>
        <taxon>Eukaryota</taxon>
        <taxon>Fungi</taxon>
        <taxon>Dikarya</taxon>
        <taxon>Basidiomycota</taxon>
        <taxon>Agaricomycotina</taxon>
        <taxon>Agaricomycetes</taxon>
        <taxon>Polyporales</taxon>
        <taxon>Gelatoporiaceae</taxon>
        <taxon>Obba</taxon>
    </lineage>
</organism>
<evidence type="ECO:0000259" key="1">
    <source>
        <dbReference type="Pfam" id="PF00271"/>
    </source>
</evidence>
<feature type="domain" description="Helicase C-terminal" evidence="1">
    <location>
        <begin position="1"/>
        <end position="31"/>
    </location>
</feature>
<sequence>GINITDIKIVVQWKMTCNLDALWQRFGRAARDLAMHAIAVLLVEARYFDETK</sequence>
<keyword evidence="3" id="KW-1185">Reference proteome</keyword>
<accession>A0A8E2DNC6</accession>
<dbReference type="Pfam" id="PF00271">
    <property type="entry name" value="Helicase_C"/>
    <property type="match status" value="1"/>
</dbReference>
<dbReference type="AlphaFoldDB" id="A0A8E2DNC6"/>
<dbReference type="Gene3D" id="3.40.50.300">
    <property type="entry name" value="P-loop containing nucleotide triphosphate hydrolases"/>
    <property type="match status" value="1"/>
</dbReference>
<dbReference type="InterPro" id="IPR001650">
    <property type="entry name" value="Helicase_C-like"/>
</dbReference>
<reference evidence="2 3" key="1">
    <citation type="submission" date="2016-07" db="EMBL/GenBank/DDBJ databases">
        <title>Draft genome of the white-rot fungus Obba rivulosa 3A-2.</title>
        <authorList>
            <consortium name="DOE Joint Genome Institute"/>
            <person name="Miettinen O."/>
            <person name="Riley R."/>
            <person name="Acob R."/>
            <person name="Barry K."/>
            <person name="Cullen D."/>
            <person name="De Vries R."/>
            <person name="Hainaut M."/>
            <person name="Hatakka A."/>
            <person name="Henrissat B."/>
            <person name="Hilden K."/>
            <person name="Kuo R."/>
            <person name="Labutti K."/>
            <person name="Lipzen A."/>
            <person name="Makela M.R."/>
            <person name="Sandor L."/>
            <person name="Spatafora J.W."/>
            <person name="Grigoriev I.V."/>
            <person name="Hibbett D.S."/>
        </authorList>
    </citation>
    <scope>NUCLEOTIDE SEQUENCE [LARGE SCALE GENOMIC DNA]</scope>
    <source>
        <strain evidence="2 3">3A-2</strain>
    </source>
</reference>
<dbReference type="InterPro" id="IPR027417">
    <property type="entry name" value="P-loop_NTPase"/>
</dbReference>
<dbReference type="EMBL" id="KV722366">
    <property type="protein sequence ID" value="OCH92649.1"/>
    <property type="molecule type" value="Genomic_DNA"/>
</dbReference>
<name>A0A8E2DNC6_9APHY</name>
<dbReference type="Proteomes" id="UP000250043">
    <property type="component" value="Unassembled WGS sequence"/>
</dbReference>
<feature type="non-terminal residue" evidence="2">
    <location>
        <position position="52"/>
    </location>
</feature>